<comment type="subcellular location">
    <subcellularLocation>
        <location evidence="1">Peroxisome membrane</location>
        <topology evidence="1">Multi-pass membrane protein</topology>
    </subcellularLocation>
</comment>
<evidence type="ECO:0000256" key="11">
    <source>
        <dbReference type="ARBA" id="ARBA00022927"/>
    </source>
</evidence>
<accession>A0ABM3QWE3</accession>
<comment type="pathway">
    <text evidence="2">Protein modification; protein ubiquitination.</text>
</comment>
<dbReference type="PANTHER" id="PTHR48178">
    <property type="entry name" value="PEROXISOME BIOGENESIS FACTOR 2"/>
    <property type="match status" value="1"/>
</dbReference>
<keyword evidence="9" id="KW-0833">Ubl conjugation pathway</keyword>
<protein>
    <submittedName>
        <fullName evidence="16">Peroxisome biogenesis protein 2-like isoform X1</fullName>
    </submittedName>
</protein>
<evidence type="ECO:0000256" key="8">
    <source>
        <dbReference type="ARBA" id="ARBA00022771"/>
    </source>
</evidence>
<keyword evidence="5" id="KW-0808">Transferase</keyword>
<evidence type="ECO:0000256" key="7">
    <source>
        <dbReference type="ARBA" id="ARBA00022723"/>
    </source>
</evidence>
<evidence type="ECO:0000256" key="9">
    <source>
        <dbReference type="ARBA" id="ARBA00022786"/>
    </source>
</evidence>
<dbReference type="Proteomes" id="UP000813463">
    <property type="component" value="Chromosome 6"/>
</dbReference>
<evidence type="ECO:0000256" key="14">
    <source>
        <dbReference type="ARBA" id="ARBA00023140"/>
    </source>
</evidence>
<keyword evidence="14" id="KW-0576">Peroxisome</keyword>
<reference evidence="15" key="1">
    <citation type="journal article" date="2021" name="Nat. Commun.">
        <title>Genomic analyses provide insights into spinach domestication and the genetic basis of agronomic traits.</title>
        <authorList>
            <person name="Cai X."/>
            <person name="Sun X."/>
            <person name="Xu C."/>
            <person name="Sun H."/>
            <person name="Wang X."/>
            <person name="Ge C."/>
            <person name="Zhang Z."/>
            <person name="Wang Q."/>
            <person name="Fei Z."/>
            <person name="Jiao C."/>
            <person name="Wang Q."/>
        </authorList>
    </citation>
    <scope>NUCLEOTIDE SEQUENCE [LARGE SCALE GENOMIC DNA]</scope>
    <source>
        <strain evidence="15">cv. Varoflay</strain>
    </source>
</reference>
<evidence type="ECO:0000256" key="2">
    <source>
        <dbReference type="ARBA" id="ARBA00004906"/>
    </source>
</evidence>
<evidence type="ECO:0000256" key="10">
    <source>
        <dbReference type="ARBA" id="ARBA00022833"/>
    </source>
</evidence>
<evidence type="ECO:0000256" key="12">
    <source>
        <dbReference type="ARBA" id="ARBA00022989"/>
    </source>
</evidence>
<name>A0ABM3QWE3_SPIOL</name>
<comment type="similarity">
    <text evidence="3">Belongs to the pex2/pex10/pex12 family.</text>
</comment>
<evidence type="ECO:0000313" key="16">
    <source>
        <dbReference type="RefSeq" id="XP_056687684.1"/>
    </source>
</evidence>
<gene>
    <name evidence="16" type="primary">LOC110781909</name>
</gene>
<evidence type="ECO:0000313" key="15">
    <source>
        <dbReference type="Proteomes" id="UP000813463"/>
    </source>
</evidence>
<evidence type="ECO:0000256" key="6">
    <source>
        <dbReference type="ARBA" id="ARBA00022692"/>
    </source>
</evidence>
<keyword evidence="8" id="KW-0863">Zinc-finger</keyword>
<sequence>MWYCIAAVGGQYIWTRLQSFSAFRRWGDSEQRTFGQRAWLLLQHVEGFYKAASFSNLLLFLLTEKTTGITGKKQGEVEKGQRRYDNGSGDFYTEPSMQLVNPSRISKKNKGQISPNEFSPGLLDLHSHDAELLTEFLTMILYKQWSTTNDTKSVLQDPLWSSYPTQAEQAVLQLPPFPFTSKDQLN</sequence>
<keyword evidence="6" id="KW-0812">Transmembrane</keyword>
<evidence type="ECO:0000256" key="1">
    <source>
        <dbReference type="ARBA" id="ARBA00004585"/>
    </source>
</evidence>
<keyword evidence="4" id="KW-0813">Transport</keyword>
<evidence type="ECO:0000256" key="4">
    <source>
        <dbReference type="ARBA" id="ARBA00022448"/>
    </source>
</evidence>
<dbReference type="InterPro" id="IPR025654">
    <property type="entry name" value="PEX2/10"/>
</dbReference>
<keyword evidence="13" id="KW-0472">Membrane</keyword>
<keyword evidence="10" id="KW-0862">Zinc</keyword>
<dbReference type="GeneID" id="110781909"/>
<keyword evidence="12" id="KW-1133">Transmembrane helix</keyword>
<organism evidence="15 16">
    <name type="scientific">Spinacia oleracea</name>
    <name type="common">Spinach</name>
    <dbReference type="NCBI Taxonomy" id="3562"/>
    <lineage>
        <taxon>Eukaryota</taxon>
        <taxon>Viridiplantae</taxon>
        <taxon>Streptophyta</taxon>
        <taxon>Embryophyta</taxon>
        <taxon>Tracheophyta</taxon>
        <taxon>Spermatophyta</taxon>
        <taxon>Magnoliopsida</taxon>
        <taxon>eudicotyledons</taxon>
        <taxon>Gunneridae</taxon>
        <taxon>Pentapetalae</taxon>
        <taxon>Caryophyllales</taxon>
        <taxon>Chenopodiaceae</taxon>
        <taxon>Chenopodioideae</taxon>
        <taxon>Anserineae</taxon>
        <taxon>Spinacia</taxon>
    </lineage>
</organism>
<evidence type="ECO:0000256" key="13">
    <source>
        <dbReference type="ARBA" id="ARBA00023136"/>
    </source>
</evidence>
<dbReference type="RefSeq" id="XP_056687684.1">
    <property type="nucleotide sequence ID" value="XM_056831706.1"/>
</dbReference>
<evidence type="ECO:0000256" key="5">
    <source>
        <dbReference type="ARBA" id="ARBA00022679"/>
    </source>
</evidence>
<proteinExistence type="inferred from homology"/>
<keyword evidence="7" id="KW-0479">Metal-binding</keyword>
<evidence type="ECO:0000256" key="3">
    <source>
        <dbReference type="ARBA" id="ARBA00008704"/>
    </source>
</evidence>
<dbReference type="PANTHER" id="PTHR48178:SF1">
    <property type="entry name" value="PEROXISOME BIOGENESIS FACTOR 2"/>
    <property type="match status" value="1"/>
</dbReference>
<keyword evidence="11" id="KW-0653">Protein transport</keyword>
<keyword evidence="15" id="KW-1185">Reference proteome</keyword>
<reference evidence="16" key="2">
    <citation type="submission" date="2025-08" db="UniProtKB">
        <authorList>
            <consortium name="RefSeq"/>
        </authorList>
    </citation>
    <scope>IDENTIFICATION</scope>
    <source>
        <tissue evidence="16">Leaf</tissue>
    </source>
</reference>